<proteinExistence type="predicted"/>
<feature type="region of interest" description="Disordered" evidence="1">
    <location>
        <begin position="37"/>
        <end position="85"/>
    </location>
</feature>
<feature type="compositionally biased region" description="Basic and acidic residues" evidence="1">
    <location>
        <begin position="100"/>
        <end position="111"/>
    </location>
</feature>
<evidence type="ECO:0000313" key="2">
    <source>
        <dbReference type="EMBL" id="KAF0303438.1"/>
    </source>
</evidence>
<organism evidence="2 3">
    <name type="scientific">Amphibalanus amphitrite</name>
    <name type="common">Striped barnacle</name>
    <name type="synonym">Balanus amphitrite</name>
    <dbReference type="NCBI Taxonomy" id="1232801"/>
    <lineage>
        <taxon>Eukaryota</taxon>
        <taxon>Metazoa</taxon>
        <taxon>Ecdysozoa</taxon>
        <taxon>Arthropoda</taxon>
        <taxon>Crustacea</taxon>
        <taxon>Multicrustacea</taxon>
        <taxon>Cirripedia</taxon>
        <taxon>Thoracica</taxon>
        <taxon>Thoracicalcarea</taxon>
        <taxon>Balanomorpha</taxon>
        <taxon>Balanoidea</taxon>
        <taxon>Balanidae</taxon>
        <taxon>Amphibalaninae</taxon>
        <taxon>Amphibalanus</taxon>
    </lineage>
</organism>
<feature type="region of interest" description="Disordered" evidence="1">
    <location>
        <begin position="124"/>
        <end position="144"/>
    </location>
</feature>
<dbReference type="Proteomes" id="UP000440578">
    <property type="component" value="Unassembled WGS sequence"/>
</dbReference>
<feature type="region of interest" description="Disordered" evidence="1">
    <location>
        <begin position="316"/>
        <end position="385"/>
    </location>
</feature>
<dbReference type="EMBL" id="VIIS01000945">
    <property type="protein sequence ID" value="KAF0303438.1"/>
    <property type="molecule type" value="Genomic_DNA"/>
</dbReference>
<keyword evidence="3" id="KW-1185">Reference proteome</keyword>
<accession>A0A6A4WMP1</accession>
<evidence type="ECO:0000256" key="1">
    <source>
        <dbReference type="SAM" id="MobiDB-lite"/>
    </source>
</evidence>
<feature type="compositionally biased region" description="Low complexity" evidence="1">
    <location>
        <begin position="176"/>
        <end position="198"/>
    </location>
</feature>
<feature type="compositionally biased region" description="Basic and acidic residues" evidence="1">
    <location>
        <begin position="75"/>
        <end position="85"/>
    </location>
</feature>
<dbReference type="OrthoDB" id="449052at2759"/>
<protein>
    <submittedName>
        <fullName evidence="2">Uncharacterized protein</fullName>
    </submittedName>
</protein>
<feature type="region of interest" description="Disordered" evidence="1">
    <location>
        <begin position="95"/>
        <end position="114"/>
    </location>
</feature>
<dbReference type="PROSITE" id="PS51318">
    <property type="entry name" value="TAT"/>
    <property type="match status" value="1"/>
</dbReference>
<gene>
    <name evidence="2" type="ORF">FJT64_024584</name>
</gene>
<dbReference type="InterPro" id="IPR006311">
    <property type="entry name" value="TAT_signal"/>
</dbReference>
<dbReference type="AlphaFoldDB" id="A0A6A4WMP1"/>
<comment type="caution">
    <text evidence="2">The sequence shown here is derived from an EMBL/GenBank/DDBJ whole genome shotgun (WGS) entry which is preliminary data.</text>
</comment>
<sequence length="385" mass="41541">MSSTSPRWGRRGQVRVSAGGAATATLPVPAAVAAVASAAAAGTARMKDPPRRNKYFRSRSPVHELLSPKGGSTGERAERLSDDKRWRIQMMIEYTPIPESGEHEPDQEPKVSSELLPRWTRAAAERVWTPEDPRSGGRSKSPSRLLHNLLGSFHKKLPEMAVEATETPVLSLGAGTRRASTTAASPSTVRRASSPAAPIHRDRRVSAPDAALLALPGRRERRRSSPDPLRELEQLQEMFEEDRAADIMAAADCGDANGAPQMISNGRVVPQLTTHCWEPTHAPRLRVTTTTSLPLEGTSPLGVPEVPSICVTDASPQVSPRVQRRSIDDGDSGFAHHMRGSASFPDDVGEEGDQEWLPPDDGFEVGDRPGTVAWPGERTGLRAVG</sequence>
<reference evidence="2 3" key="1">
    <citation type="submission" date="2019-07" db="EMBL/GenBank/DDBJ databases">
        <title>Draft genome assembly of a fouling barnacle, Amphibalanus amphitrite (Darwin, 1854): The first reference genome for Thecostraca.</title>
        <authorList>
            <person name="Kim W."/>
        </authorList>
    </citation>
    <scope>NUCLEOTIDE SEQUENCE [LARGE SCALE GENOMIC DNA]</scope>
    <source>
        <strain evidence="2">SNU_AA5</strain>
        <tissue evidence="2">Soma without cirri and trophi</tissue>
    </source>
</reference>
<name>A0A6A4WMP1_AMPAM</name>
<evidence type="ECO:0000313" key="3">
    <source>
        <dbReference type="Proteomes" id="UP000440578"/>
    </source>
</evidence>
<feature type="region of interest" description="Disordered" evidence="1">
    <location>
        <begin position="174"/>
        <end position="200"/>
    </location>
</feature>